<evidence type="ECO:0000256" key="10">
    <source>
        <dbReference type="ARBA" id="ARBA00023170"/>
    </source>
</evidence>
<dbReference type="GO" id="GO:0070098">
    <property type="term" value="P:chemokine-mediated signaling pathway"/>
    <property type="evidence" value="ECO:0007669"/>
    <property type="project" value="UniProtKB-ARBA"/>
</dbReference>
<comment type="caution">
    <text evidence="16">The sequence shown here is derived from an EMBL/GenBank/DDBJ whole genome shotgun (WGS) entry which is preliminary data.</text>
</comment>
<dbReference type="GO" id="GO:0005886">
    <property type="term" value="C:plasma membrane"/>
    <property type="evidence" value="ECO:0007669"/>
    <property type="project" value="UniProtKB-SubCell"/>
</dbReference>
<feature type="transmembrane region" description="Helical" evidence="14">
    <location>
        <begin position="245"/>
        <end position="262"/>
    </location>
</feature>
<dbReference type="Pfam" id="PF00001">
    <property type="entry name" value="7tm_1"/>
    <property type="match status" value="1"/>
</dbReference>
<dbReference type="PRINTS" id="PR00657">
    <property type="entry name" value="CCCHEMOKINER"/>
</dbReference>
<evidence type="ECO:0000256" key="5">
    <source>
        <dbReference type="ARBA" id="ARBA00022753"/>
    </source>
</evidence>
<evidence type="ECO:0000256" key="11">
    <source>
        <dbReference type="ARBA" id="ARBA00023180"/>
    </source>
</evidence>
<evidence type="ECO:0000256" key="3">
    <source>
        <dbReference type="ARBA" id="ARBA00022475"/>
    </source>
</evidence>
<evidence type="ECO:0000256" key="6">
    <source>
        <dbReference type="ARBA" id="ARBA00022989"/>
    </source>
</evidence>
<name>A0ABD0WXB0_UMBPY</name>
<feature type="transmembrane region" description="Helical" evidence="14">
    <location>
        <begin position="157"/>
        <end position="175"/>
    </location>
</feature>
<keyword evidence="9" id="KW-1015">Disulfide bond</keyword>
<dbReference type="PROSITE" id="PS00237">
    <property type="entry name" value="G_PROTEIN_RECEP_F1_1"/>
    <property type="match status" value="1"/>
</dbReference>
<dbReference type="PRINTS" id="PR00237">
    <property type="entry name" value="GPCRRHODOPSN"/>
</dbReference>
<keyword evidence="10 13" id="KW-0675">Receptor</keyword>
<dbReference type="InterPro" id="IPR017452">
    <property type="entry name" value="GPCR_Rhodpsn_7TM"/>
</dbReference>
<accession>A0ABD0WXB0</accession>
<sequence length="376" mass="42655">MANVTGMHLDLGGIFVENSTYSYEDYVYKEDCPSEVGTGLHFGTVFLPMLYSLTLFLGLLGNGLVLAVLIQRKQRWSVTDTFILHLAVADILLLLTLPFWAVQAVWGWSFGTPFCKITGAIFTINFYCGIFLLACISLDRYLSVVHGVQMYSRKKPLMVQASCLTVWLFSIFLSIPDWYFLESVNEECVHNYLKLSQSGFDWRLSSRLLYHIVGFLLPSFVLLFCYSYILQRLLQGSQGVQKQKVILALALVLVFFICWTPYNITLMADTFEGKPEHSEAVAWSCENKRAALENSLAVTFALACLHTCLNPVLYLGLCRNFYCRVLHMVRCAQGVPDHPRLSLWDSSVVVDTNEQAEENGRLNQIVSIEQVQSIKR</sequence>
<keyword evidence="8 14" id="KW-0472">Membrane</keyword>
<dbReference type="InterPro" id="IPR001277">
    <property type="entry name" value="CXCR4/ACKR2"/>
</dbReference>
<dbReference type="EMBL" id="JAGEUA010000004">
    <property type="protein sequence ID" value="KAL0985070.1"/>
    <property type="molecule type" value="Genomic_DNA"/>
</dbReference>
<feature type="transmembrane region" description="Helical" evidence="14">
    <location>
        <begin position="208"/>
        <end position="229"/>
    </location>
</feature>
<keyword evidence="17" id="KW-1185">Reference proteome</keyword>
<dbReference type="AlphaFoldDB" id="A0ABD0WXB0"/>
<keyword evidence="5" id="KW-0967">Endosome</keyword>
<keyword evidence="6 14" id="KW-1133">Transmembrane helix</keyword>
<gene>
    <name evidence="16" type="ORF">UPYG_G00152510</name>
</gene>
<evidence type="ECO:0000256" key="14">
    <source>
        <dbReference type="SAM" id="Phobius"/>
    </source>
</evidence>
<protein>
    <recommendedName>
        <fullName evidence="15">G-protein coupled receptors family 1 profile domain-containing protein</fullName>
    </recommendedName>
</protein>
<evidence type="ECO:0000256" key="2">
    <source>
        <dbReference type="ARBA" id="ARBA00004651"/>
    </source>
</evidence>
<dbReference type="PANTHER" id="PTHR10489:SF671">
    <property type="entry name" value="C-X-C CHEMOKINE RECEPTOR TYPE 3"/>
    <property type="match status" value="1"/>
</dbReference>
<keyword evidence="7 13" id="KW-0297">G-protein coupled receptor</keyword>
<proteinExistence type="inferred from homology"/>
<dbReference type="GO" id="GO:0005769">
    <property type="term" value="C:early endosome"/>
    <property type="evidence" value="ECO:0007669"/>
    <property type="project" value="UniProtKB-SubCell"/>
</dbReference>
<comment type="subcellular location">
    <subcellularLocation>
        <location evidence="2">Cell membrane</location>
        <topology evidence="2">Multi-pass membrane protein</topology>
    </subcellularLocation>
    <subcellularLocation>
        <location evidence="1">Early endosome</location>
    </subcellularLocation>
</comment>
<feature type="transmembrane region" description="Helical" evidence="14">
    <location>
        <begin position="82"/>
        <end position="105"/>
    </location>
</feature>
<evidence type="ECO:0000256" key="1">
    <source>
        <dbReference type="ARBA" id="ARBA00004412"/>
    </source>
</evidence>
<dbReference type="PANTHER" id="PTHR10489">
    <property type="entry name" value="CELL ADHESION MOLECULE"/>
    <property type="match status" value="1"/>
</dbReference>
<dbReference type="Proteomes" id="UP001557470">
    <property type="component" value="Unassembled WGS sequence"/>
</dbReference>
<reference evidence="16 17" key="1">
    <citation type="submission" date="2024-06" db="EMBL/GenBank/DDBJ databases">
        <authorList>
            <person name="Pan Q."/>
            <person name="Wen M."/>
            <person name="Jouanno E."/>
            <person name="Zahm M."/>
            <person name="Klopp C."/>
            <person name="Cabau C."/>
            <person name="Louis A."/>
            <person name="Berthelot C."/>
            <person name="Parey E."/>
            <person name="Roest Crollius H."/>
            <person name="Montfort J."/>
            <person name="Robinson-Rechavi M."/>
            <person name="Bouchez O."/>
            <person name="Lampietro C."/>
            <person name="Lopez Roques C."/>
            <person name="Donnadieu C."/>
            <person name="Postlethwait J."/>
            <person name="Bobe J."/>
            <person name="Verreycken H."/>
            <person name="Guiguen Y."/>
        </authorList>
    </citation>
    <scope>NUCLEOTIDE SEQUENCE [LARGE SCALE GENOMIC DNA]</scope>
    <source>
        <strain evidence="16">Up_M1</strain>
        <tissue evidence="16">Testis</tissue>
    </source>
</reference>
<evidence type="ECO:0000256" key="4">
    <source>
        <dbReference type="ARBA" id="ARBA00022692"/>
    </source>
</evidence>
<keyword evidence="3" id="KW-1003">Cell membrane</keyword>
<dbReference type="InterPro" id="IPR000276">
    <property type="entry name" value="GPCR_Rhodpsn"/>
</dbReference>
<organism evidence="16 17">
    <name type="scientific">Umbra pygmaea</name>
    <name type="common">Eastern mudminnow</name>
    <dbReference type="NCBI Taxonomy" id="75934"/>
    <lineage>
        <taxon>Eukaryota</taxon>
        <taxon>Metazoa</taxon>
        <taxon>Chordata</taxon>
        <taxon>Craniata</taxon>
        <taxon>Vertebrata</taxon>
        <taxon>Euteleostomi</taxon>
        <taxon>Actinopterygii</taxon>
        <taxon>Neopterygii</taxon>
        <taxon>Teleostei</taxon>
        <taxon>Protacanthopterygii</taxon>
        <taxon>Esociformes</taxon>
        <taxon>Umbridae</taxon>
        <taxon>Umbra</taxon>
    </lineage>
</organism>
<feature type="transmembrane region" description="Helical" evidence="14">
    <location>
        <begin position="296"/>
        <end position="317"/>
    </location>
</feature>
<evidence type="ECO:0000256" key="13">
    <source>
        <dbReference type="RuleBase" id="RU000688"/>
    </source>
</evidence>
<comment type="similarity">
    <text evidence="13">Belongs to the G-protein coupled receptor 1 family.</text>
</comment>
<dbReference type="SUPFAM" id="SSF81321">
    <property type="entry name" value="Family A G protein-coupled receptor-like"/>
    <property type="match status" value="1"/>
</dbReference>
<evidence type="ECO:0000313" key="17">
    <source>
        <dbReference type="Proteomes" id="UP001557470"/>
    </source>
</evidence>
<keyword evidence="12 13" id="KW-0807">Transducer</keyword>
<evidence type="ECO:0000256" key="8">
    <source>
        <dbReference type="ARBA" id="ARBA00023136"/>
    </source>
</evidence>
<dbReference type="PROSITE" id="PS50262">
    <property type="entry name" value="G_PROTEIN_RECEP_F1_2"/>
    <property type="match status" value="1"/>
</dbReference>
<keyword evidence="4 13" id="KW-0812">Transmembrane</keyword>
<evidence type="ECO:0000259" key="15">
    <source>
        <dbReference type="PROSITE" id="PS50262"/>
    </source>
</evidence>
<feature type="domain" description="G-protein coupled receptors family 1 profile" evidence="15">
    <location>
        <begin position="61"/>
        <end position="314"/>
    </location>
</feature>
<dbReference type="PRINTS" id="PR00645">
    <property type="entry name" value="CXCCHMKINER4"/>
</dbReference>
<keyword evidence="11" id="KW-0325">Glycoprotein</keyword>
<dbReference type="InterPro" id="IPR050119">
    <property type="entry name" value="CCR1-9-like"/>
</dbReference>
<dbReference type="GO" id="GO:0004930">
    <property type="term" value="F:G protein-coupled receptor activity"/>
    <property type="evidence" value="ECO:0007669"/>
    <property type="project" value="UniProtKB-KW"/>
</dbReference>
<evidence type="ECO:0000256" key="9">
    <source>
        <dbReference type="ARBA" id="ARBA00023157"/>
    </source>
</evidence>
<dbReference type="InterPro" id="IPR000355">
    <property type="entry name" value="Chemokine_rcpt"/>
</dbReference>
<feature type="transmembrane region" description="Helical" evidence="14">
    <location>
        <begin position="117"/>
        <end position="136"/>
    </location>
</feature>
<evidence type="ECO:0000313" key="16">
    <source>
        <dbReference type="EMBL" id="KAL0985070.1"/>
    </source>
</evidence>
<feature type="transmembrane region" description="Helical" evidence="14">
    <location>
        <begin position="49"/>
        <end position="70"/>
    </location>
</feature>
<evidence type="ECO:0000256" key="7">
    <source>
        <dbReference type="ARBA" id="ARBA00023040"/>
    </source>
</evidence>
<dbReference type="Gene3D" id="1.20.1070.10">
    <property type="entry name" value="Rhodopsin 7-helix transmembrane proteins"/>
    <property type="match status" value="1"/>
</dbReference>
<evidence type="ECO:0000256" key="12">
    <source>
        <dbReference type="ARBA" id="ARBA00023224"/>
    </source>
</evidence>